<dbReference type="GO" id="GO:0042023">
    <property type="term" value="P:DNA endoreduplication"/>
    <property type="evidence" value="ECO:0007669"/>
    <property type="project" value="InterPro"/>
</dbReference>
<reference evidence="2 3" key="1">
    <citation type="submission" date="2018-07" db="EMBL/GenBank/DDBJ databases">
        <title>The complete nuclear genome of the prasinophyte Chloropicon primus (CCMP1205).</title>
        <authorList>
            <person name="Pombert J.-F."/>
            <person name="Otis C."/>
            <person name="Turmel M."/>
            <person name="Lemieux C."/>
        </authorList>
    </citation>
    <scope>NUCLEOTIDE SEQUENCE [LARGE SCALE GENOMIC DNA]</scope>
    <source>
        <strain evidence="2 3">CCMP1205</strain>
    </source>
</reference>
<gene>
    <name evidence="2" type="ORF">A3770_17p79760</name>
</gene>
<accession>A0A5B8MXC9</accession>
<sequence>MPASSLLGSDSSDPSWIKDYKSPEKKRKADDEEPRGNATTEVTSGLKKAKVVRPVGKIVESDSSSEDSDDLPLAVVTQKAMRVEEAEPERVKTRDDGGDGGGPRVLFDLTDDTPTATQQSCEEEPLTQTQQTVDETVNTCDTGGASKGGGGGGVNSEYVVTIPEKGVSRTRVLVQFDKNSQSKLDLSGDVGAVGRFLVTKGGKRLDFGVGKAYDAAKHGKQSLLEDNIEIRMDLKGQMYNCTVVPTCTTMILKVDKGKDAKVESMATDVLRLDQDVYTQEGRHHDSSAGAVAAKGK</sequence>
<dbReference type="GO" id="GO:0003690">
    <property type="term" value="F:double-stranded DNA binding"/>
    <property type="evidence" value="ECO:0007669"/>
    <property type="project" value="InterPro"/>
</dbReference>
<feature type="compositionally biased region" description="Basic and acidic residues" evidence="1">
    <location>
        <begin position="81"/>
        <end position="97"/>
    </location>
</feature>
<proteinExistence type="predicted"/>
<evidence type="ECO:0000256" key="1">
    <source>
        <dbReference type="SAM" id="MobiDB-lite"/>
    </source>
</evidence>
<dbReference type="PANTHER" id="PTHR34810">
    <property type="entry name" value="DNA-BINDING PROTEIN BIN4"/>
    <property type="match status" value="1"/>
</dbReference>
<feature type="region of interest" description="Disordered" evidence="1">
    <location>
        <begin position="54"/>
        <end position="73"/>
    </location>
</feature>
<evidence type="ECO:0000313" key="2">
    <source>
        <dbReference type="EMBL" id="QDZ25458.1"/>
    </source>
</evidence>
<feature type="region of interest" description="Disordered" evidence="1">
    <location>
        <begin position="81"/>
        <end position="105"/>
    </location>
</feature>
<dbReference type="GO" id="GO:0051276">
    <property type="term" value="P:chromosome organization"/>
    <property type="evidence" value="ECO:0007669"/>
    <property type="project" value="TreeGrafter"/>
</dbReference>
<dbReference type="GO" id="GO:0005634">
    <property type="term" value="C:nucleus"/>
    <property type="evidence" value="ECO:0007669"/>
    <property type="project" value="TreeGrafter"/>
</dbReference>
<dbReference type="PANTHER" id="PTHR34810:SF1">
    <property type="entry name" value="DNA-BINDING PROTEIN BIN4"/>
    <property type="match status" value="1"/>
</dbReference>
<protein>
    <submittedName>
        <fullName evidence="2">Uncharacterized protein</fullName>
    </submittedName>
</protein>
<keyword evidence="3" id="KW-1185">Reference proteome</keyword>
<organism evidence="2 3">
    <name type="scientific">Chloropicon primus</name>
    <dbReference type="NCBI Taxonomy" id="1764295"/>
    <lineage>
        <taxon>Eukaryota</taxon>
        <taxon>Viridiplantae</taxon>
        <taxon>Chlorophyta</taxon>
        <taxon>Chloropicophyceae</taxon>
        <taxon>Chloropicales</taxon>
        <taxon>Chloropicaceae</taxon>
        <taxon>Chloropicon</taxon>
    </lineage>
</organism>
<dbReference type="AlphaFoldDB" id="A0A5B8MXC9"/>
<evidence type="ECO:0000313" key="3">
    <source>
        <dbReference type="Proteomes" id="UP000316726"/>
    </source>
</evidence>
<dbReference type="GO" id="GO:0009330">
    <property type="term" value="C:DNA topoisomerase type II (double strand cut, ATP-hydrolyzing) complex"/>
    <property type="evidence" value="ECO:0007669"/>
    <property type="project" value="InterPro"/>
</dbReference>
<feature type="compositionally biased region" description="Basic and acidic residues" evidence="1">
    <location>
        <begin position="16"/>
        <end position="30"/>
    </location>
</feature>
<feature type="region of interest" description="Disordered" evidence="1">
    <location>
        <begin position="1"/>
        <end position="49"/>
    </location>
</feature>
<dbReference type="OrthoDB" id="549068at2759"/>
<name>A0A5B8MXC9_9CHLO</name>
<dbReference type="InterPro" id="IPR033246">
    <property type="entry name" value="BIN4"/>
</dbReference>
<dbReference type="EMBL" id="CP031050">
    <property type="protein sequence ID" value="QDZ25458.1"/>
    <property type="molecule type" value="Genomic_DNA"/>
</dbReference>
<dbReference type="Proteomes" id="UP000316726">
    <property type="component" value="Chromosome 17"/>
</dbReference>
<feature type="compositionally biased region" description="Low complexity" evidence="1">
    <location>
        <begin position="1"/>
        <end position="15"/>
    </location>
</feature>
<dbReference type="STRING" id="1764295.A0A5B8MXC9"/>